<dbReference type="GO" id="GO:0016740">
    <property type="term" value="F:transferase activity"/>
    <property type="evidence" value="ECO:0007669"/>
    <property type="project" value="UniProtKB-KW"/>
</dbReference>
<dbReference type="EMBL" id="VULZ01000004">
    <property type="protein sequence ID" value="MSS14399.1"/>
    <property type="molecule type" value="Genomic_DNA"/>
</dbReference>
<evidence type="ECO:0000313" key="10">
    <source>
        <dbReference type="Proteomes" id="UP000481852"/>
    </source>
</evidence>
<dbReference type="InterPro" id="IPR038063">
    <property type="entry name" value="Transpep_catalytic_dom"/>
</dbReference>
<evidence type="ECO:0000256" key="3">
    <source>
        <dbReference type="ARBA" id="ARBA00022960"/>
    </source>
</evidence>
<evidence type="ECO:0000256" key="1">
    <source>
        <dbReference type="ARBA" id="ARBA00004752"/>
    </source>
</evidence>
<evidence type="ECO:0000256" key="5">
    <source>
        <dbReference type="ARBA" id="ARBA00023316"/>
    </source>
</evidence>
<reference evidence="9 10" key="1">
    <citation type="submission" date="2019-08" db="EMBL/GenBank/DDBJ databases">
        <title>In-depth cultivation of the pig gut microbiome towards novel bacterial diversity and tailored functional studies.</title>
        <authorList>
            <person name="Wylensek D."/>
            <person name="Hitch T.C.A."/>
            <person name="Clavel T."/>
        </authorList>
    </citation>
    <scope>NUCLEOTIDE SEQUENCE [LARGE SCALE GENOMIC DNA]</scope>
    <source>
        <strain evidence="9 10">Oil+RF-744-WCA-WT-11</strain>
    </source>
</reference>
<dbReference type="InterPro" id="IPR003343">
    <property type="entry name" value="Big_2"/>
</dbReference>
<protein>
    <submittedName>
        <fullName evidence="9">L,D-transpeptidase family protein</fullName>
    </submittedName>
</protein>
<name>A0A6L5X1W3_9FIRM</name>
<evidence type="ECO:0000256" key="6">
    <source>
        <dbReference type="PROSITE-ProRule" id="PRU01373"/>
    </source>
</evidence>
<dbReference type="Gene3D" id="2.60.40.1080">
    <property type="match status" value="2"/>
</dbReference>
<feature type="region of interest" description="Disordered" evidence="7">
    <location>
        <begin position="192"/>
        <end position="216"/>
    </location>
</feature>
<sequence length="408" mass="45594">MEDLGMKRSCKCFQRIWLGAFFLCLLLTVWTGEKNNAFAAATPSISQRIAYVPQGKKLRLRVRNVHSGRIVWASSNRNIARVSRKGVVRGISGGWARITAALPGGKVLSCRVKVQILKLAESRIDMAAGQRQRLTVETNIRRMKWKSSNPKVAAVSSSGRIHAKKAGTAQITAYYGKLKAICKVRVRRKKGTQSVEYQSGKPTQTTQTTQVSQSGQQDRWTRLLEMYQNESGVNQLLFVQYTGGSRADVLLYVKESGTWKCILTCDGEVGKNGIDKVKEGDKRTPTGTFRLTSGFGIQANPGTSMPYVRVNQYLYWCGDRYMYNRLVDIRKHPHKCAGEHLIDYTQCYAYGMFLDYNSANTPGKGSAIFLHCKGNSGYTAGCVAVSRQNMIEILRQVTDGARICIYHK</sequence>
<dbReference type="GO" id="GO:0071555">
    <property type="term" value="P:cell wall organization"/>
    <property type="evidence" value="ECO:0007669"/>
    <property type="project" value="UniProtKB-UniRule"/>
</dbReference>
<gene>
    <name evidence="9" type="ORF">FYJ35_04980</name>
</gene>
<comment type="caution">
    <text evidence="9">The sequence shown here is derived from an EMBL/GenBank/DDBJ whole genome shotgun (WGS) entry which is preliminary data.</text>
</comment>
<dbReference type="Pfam" id="PF03734">
    <property type="entry name" value="YkuD"/>
    <property type="match status" value="1"/>
</dbReference>
<evidence type="ECO:0000259" key="8">
    <source>
        <dbReference type="PROSITE" id="PS52029"/>
    </source>
</evidence>
<dbReference type="SUPFAM" id="SSF141523">
    <property type="entry name" value="L,D-transpeptidase catalytic domain-like"/>
    <property type="match status" value="1"/>
</dbReference>
<dbReference type="PANTHER" id="PTHR38589:SF1">
    <property type="entry name" value="BLR0621 PROTEIN"/>
    <property type="match status" value="1"/>
</dbReference>
<dbReference type="Proteomes" id="UP000481852">
    <property type="component" value="Unassembled WGS sequence"/>
</dbReference>
<evidence type="ECO:0000256" key="2">
    <source>
        <dbReference type="ARBA" id="ARBA00022679"/>
    </source>
</evidence>
<evidence type="ECO:0000256" key="7">
    <source>
        <dbReference type="SAM" id="MobiDB-lite"/>
    </source>
</evidence>
<dbReference type="InterPro" id="IPR005490">
    <property type="entry name" value="LD_TPept_cat_dom"/>
</dbReference>
<feature type="active site" description="Proton donor/acceptor" evidence="6">
    <location>
        <position position="371"/>
    </location>
</feature>
<dbReference type="SUPFAM" id="SSF49373">
    <property type="entry name" value="Invasin/intimin cell-adhesion fragments"/>
    <property type="match status" value="2"/>
</dbReference>
<comment type="pathway">
    <text evidence="1 6">Cell wall biogenesis; peptidoglycan biosynthesis.</text>
</comment>
<proteinExistence type="predicted"/>
<dbReference type="GO" id="GO:0008360">
    <property type="term" value="P:regulation of cell shape"/>
    <property type="evidence" value="ECO:0007669"/>
    <property type="project" value="UniProtKB-UniRule"/>
</dbReference>
<evidence type="ECO:0000313" key="9">
    <source>
        <dbReference type="EMBL" id="MSS14399.1"/>
    </source>
</evidence>
<keyword evidence="3 6" id="KW-0133">Cell shape</keyword>
<keyword evidence="10" id="KW-1185">Reference proteome</keyword>
<organism evidence="9 10">
    <name type="scientific">Porcincola intestinalis</name>
    <dbReference type="NCBI Taxonomy" id="2606632"/>
    <lineage>
        <taxon>Bacteria</taxon>
        <taxon>Bacillati</taxon>
        <taxon>Bacillota</taxon>
        <taxon>Clostridia</taxon>
        <taxon>Lachnospirales</taxon>
        <taxon>Lachnospiraceae</taxon>
        <taxon>Porcincola</taxon>
    </lineage>
</organism>
<dbReference type="GO" id="GO:0009252">
    <property type="term" value="P:peptidoglycan biosynthetic process"/>
    <property type="evidence" value="ECO:0007669"/>
    <property type="project" value="UniProtKB-UniPathway"/>
</dbReference>
<feature type="active site" description="Nucleophile" evidence="6">
    <location>
        <position position="382"/>
    </location>
</feature>
<keyword evidence="5 6" id="KW-0961">Cell wall biogenesis/degradation</keyword>
<keyword evidence="4 6" id="KW-0573">Peptidoglycan synthesis</keyword>
<dbReference type="PROSITE" id="PS52029">
    <property type="entry name" value="LD_TPASE"/>
    <property type="match status" value="1"/>
</dbReference>
<dbReference type="Pfam" id="PF02368">
    <property type="entry name" value="Big_2"/>
    <property type="match status" value="2"/>
</dbReference>
<dbReference type="PANTHER" id="PTHR38589">
    <property type="entry name" value="BLR0621 PROTEIN"/>
    <property type="match status" value="1"/>
</dbReference>
<feature type="compositionally biased region" description="Low complexity" evidence="7">
    <location>
        <begin position="198"/>
        <end position="216"/>
    </location>
</feature>
<accession>A0A6L5X1W3</accession>
<dbReference type="InterPro" id="IPR008964">
    <property type="entry name" value="Invasin/intimin_cell_adhesion"/>
</dbReference>
<keyword evidence="2" id="KW-0808">Transferase</keyword>
<dbReference type="AlphaFoldDB" id="A0A6L5X1W3"/>
<dbReference type="SMART" id="SM00635">
    <property type="entry name" value="BID_2"/>
    <property type="match status" value="2"/>
</dbReference>
<feature type="domain" description="L,D-TPase catalytic" evidence="8">
    <location>
        <begin position="240"/>
        <end position="406"/>
    </location>
</feature>
<dbReference type="UniPathway" id="UPA00219"/>
<evidence type="ECO:0000256" key="4">
    <source>
        <dbReference type="ARBA" id="ARBA00022984"/>
    </source>
</evidence>